<proteinExistence type="predicted"/>
<accession>A0A2T4JBM6</accession>
<dbReference type="InterPro" id="IPR036412">
    <property type="entry name" value="HAD-like_sf"/>
</dbReference>
<dbReference type="Proteomes" id="UP000241362">
    <property type="component" value="Unassembled WGS sequence"/>
</dbReference>
<dbReference type="PRINTS" id="PR00413">
    <property type="entry name" value="HADHALOGNASE"/>
</dbReference>
<dbReference type="SFLD" id="SFLDS00003">
    <property type="entry name" value="Haloacid_Dehalogenase"/>
    <property type="match status" value="1"/>
</dbReference>
<dbReference type="CDD" id="cd07528">
    <property type="entry name" value="HAD_CbbY-like"/>
    <property type="match status" value="1"/>
</dbReference>
<dbReference type="SUPFAM" id="SSF56784">
    <property type="entry name" value="HAD-like"/>
    <property type="match status" value="1"/>
</dbReference>
<dbReference type="GO" id="GO:0016787">
    <property type="term" value="F:hydrolase activity"/>
    <property type="evidence" value="ECO:0007669"/>
    <property type="project" value="InterPro"/>
</dbReference>
<dbReference type="InterPro" id="IPR023214">
    <property type="entry name" value="HAD_sf"/>
</dbReference>
<protein>
    <submittedName>
        <fullName evidence="1">Phosphatase</fullName>
    </submittedName>
</protein>
<name>A0A2T4JBM6_FUSBL</name>
<dbReference type="NCBIfam" id="TIGR01509">
    <property type="entry name" value="HAD-SF-IA-v3"/>
    <property type="match status" value="1"/>
</dbReference>
<dbReference type="InterPro" id="IPR023198">
    <property type="entry name" value="PGP-like_dom2"/>
</dbReference>
<dbReference type="PANTHER" id="PTHR42896">
    <property type="entry name" value="XYLULOSE-1,5-BISPHOSPHATE (XUBP) PHOSPHATASE"/>
    <property type="match status" value="1"/>
</dbReference>
<dbReference type="PANTHER" id="PTHR42896:SF2">
    <property type="entry name" value="CBBY-LIKE PROTEIN"/>
    <property type="match status" value="1"/>
</dbReference>
<dbReference type="InterPro" id="IPR006439">
    <property type="entry name" value="HAD-SF_hydro_IA"/>
</dbReference>
<gene>
    <name evidence="1" type="ORF">C5F44_05685</name>
</gene>
<dbReference type="InterPro" id="IPR044999">
    <property type="entry name" value="CbbY-like"/>
</dbReference>
<sequence>MALKALIFDVDGTLAETEEAHRQAFNATFAAHGLDWCWSVADYTRLLKVTGGKERMAAHRAAVGHGPDDATIAAMHKEKTAAYAAILARGGLQPRPGVLRLVEQARAAGLRLAIATTTSPGNVEALSACLWGKPADQVFDVIAAGDMVQAKKPAPDVYLLALERLGLPPGQALAFEDTLNGIRAAQGAGLKVVATPSLYSADEDHAAADLCLPDLSGFALSDAP</sequence>
<dbReference type="SFLD" id="SFLDG01129">
    <property type="entry name" value="C1.5:_HAD__Beta-PGM__Phosphata"/>
    <property type="match status" value="1"/>
</dbReference>
<dbReference type="RefSeq" id="WP_107672548.1">
    <property type="nucleotide sequence ID" value="NZ_PZKE01000004.1"/>
</dbReference>
<comment type="caution">
    <text evidence="1">The sequence shown here is derived from an EMBL/GenBank/DDBJ whole genome shotgun (WGS) entry which is preliminary data.</text>
</comment>
<dbReference type="EMBL" id="PZKE01000004">
    <property type="protein sequence ID" value="PTE15299.1"/>
    <property type="molecule type" value="Genomic_DNA"/>
</dbReference>
<reference evidence="1 2" key="1">
    <citation type="submission" date="2018-03" db="EMBL/GenBank/DDBJ databases">
        <title>Rhodobacter blasticus.</title>
        <authorList>
            <person name="Meyer T.E."/>
            <person name="Miller S."/>
            <person name="Lodha T."/>
            <person name="Gandham S."/>
            <person name="Chintalapati S."/>
            <person name="Chintalapati V.R."/>
        </authorList>
    </citation>
    <scope>NUCLEOTIDE SEQUENCE [LARGE SCALE GENOMIC DNA]</scope>
    <source>
        <strain evidence="1 2">DSM 2131</strain>
    </source>
</reference>
<keyword evidence="2" id="KW-1185">Reference proteome</keyword>
<dbReference type="Gene3D" id="3.40.50.1000">
    <property type="entry name" value="HAD superfamily/HAD-like"/>
    <property type="match status" value="1"/>
</dbReference>
<evidence type="ECO:0000313" key="2">
    <source>
        <dbReference type="Proteomes" id="UP000241362"/>
    </source>
</evidence>
<dbReference type="Pfam" id="PF00702">
    <property type="entry name" value="Hydrolase"/>
    <property type="match status" value="1"/>
</dbReference>
<dbReference type="Gene3D" id="1.10.150.240">
    <property type="entry name" value="Putative phosphatase, domain 2"/>
    <property type="match status" value="1"/>
</dbReference>
<organism evidence="1 2">
    <name type="scientific">Fuscovulum blasticum DSM 2131</name>
    <dbReference type="NCBI Taxonomy" id="1188250"/>
    <lineage>
        <taxon>Bacteria</taxon>
        <taxon>Pseudomonadati</taxon>
        <taxon>Pseudomonadota</taxon>
        <taxon>Alphaproteobacteria</taxon>
        <taxon>Rhodobacterales</taxon>
        <taxon>Paracoccaceae</taxon>
        <taxon>Pseudogemmobacter</taxon>
    </lineage>
</organism>
<evidence type="ECO:0000313" key="1">
    <source>
        <dbReference type="EMBL" id="PTE15299.1"/>
    </source>
</evidence>
<dbReference type="AlphaFoldDB" id="A0A2T4JBM6"/>